<dbReference type="OrthoDB" id="2289096at2759"/>
<gene>
    <name evidence="2" type="ORF">BZG36_01578</name>
</gene>
<evidence type="ECO:0000256" key="1">
    <source>
        <dbReference type="SAM" id="MobiDB-lite"/>
    </source>
</evidence>
<feature type="compositionally biased region" description="Basic and acidic residues" evidence="1">
    <location>
        <begin position="7"/>
        <end position="16"/>
    </location>
</feature>
<reference evidence="2 3" key="1">
    <citation type="journal article" date="2017" name="Mycologia">
        <title>Bifiguratus adelaidae, gen. et sp. nov., a new member of Mucoromycotina in endophytic and soil-dwelling habitats.</title>
        <authorList>
            <person name="Torres-Cruz T.J."/>
            <person name="Billingsley Tobias T.L."/>
            <person name="Almatruk M."/>
            <person name="Hesse C."/>
            <person name="Kuske C.R."/>
            <person name="Desiro A."/>
            <person name="Benucci G.M."/>
            <person name="Bonito G."/>
            <person name="Stajich J.E."/>
            <person name="Dunlap C."/>
            <person name="Arnold A.E."/>
            <person name="Porras-Alfaro A."/>
        </authorList>
    </citation>
    <scope>NUCLEOTIDE SEQUENCE [LARGE SCALE GENOMIC DNA]</scope>
    <source>
        <strain evidence="2 3">AZ0501</strain>
    </source>
</reference>
<evidence type="ECO:0000313" key="3">
    <source>
        <dbReference type="Proteomes" id="UP000242875"/>
    </source>
</evidence>
<feature type="compositionally biased region" description="Basic residues" evidence="1">
    <location>
        <begin position="98"/>
        <end position="107"/>
    </location>
</feature>
<feature type="compositionally biased region" description="Basic residues" evidence="1">
    <location>
        <begin position="73"/>
        <end position="88"/>
    </location>
</feature>
<accession>A0A261Y405</accession>
<feature type="compositionally biased region" description="Polar residues" evidence="1">
    <location>
        <begin position="41"/>
        <end position="53"/>
    </location>
</feature>
<dbReference type="Proteomes" id="UP000242875">
    <property type="component" value="Unassembled WGS sequence"/>
</dbReference>
<dbReference type="AlphaFoldDB" id="A0A261Y405"/>
<feature type="region of interest" description="Disordered" evidence="1">
    <location>
        <begin position="415"/>
        <end position="478"/>
    </location>
</feature>
<comment type="caution">
    <text evidence="2">The sequence shown here is derived from an EMBL/GenBank/DDBJ whole genome shotgun (WGS) entry which is preliminary data.</text>
</comment>
<protein>
    <submittedName>
        <fullName evidence="2">Uncharacterized protein</fullName>
    </submittedName>
</protein>
<feature type="compositionally biased region" description="Low complexity" evidence="1">
    <location>
        <begin position="468"/>
        <end position="478"/>
    </location>
</feature>
<feature type="region of interest" description="Disordered" evidence="1">
    <location>
        <begin position="1"/>
        <end position="107"/>
    </location>
</feature>
<feature type="region of interest" description="Disordered" evidence="1">
    <location>
        <begin position="120"/>
        <end position="160"/>
    </location>
</feature>
<organism evidence="2 3">
    <name type="scientific">Bifiguratus adelaidae</name>
    <dbReference type="NCBI Taxonomy" id="1938954"/>
    <lineage>
        <taxon>Eukaryota</taxon>
        <taxon>Fungi</taxon>
        <taxon>Fungi incertae sedis</taxon>
        <taxon>Mucoromycota</taxon>
        <taxon>Mucoromycotina</taxon>
        <taxon>Endogonomycetes</taxon>
        <taxon>Endogonales</taxon>
        <taxon>Endogonales incertae sedis</taxon>
        <taxon>Bifiguratus</taxon>
    </lineage>
</organism>
<name>A0A261Y405_9FUNG</name>
<dbReference type="EMBL" id="MVBO01000017">
    <property type="protein sequence ID" value="OZJ05349.1"/>
    <property type="molecule type" value="Genomic_DNA"/>
</dbReference>
<proteinExistence type="predicted"/>
<sequence length="571" mass="64299">MPPTKPLEPKGPRINDDLLDDDSDDAHNYHDSPEKRKKKSSTSALVEFLNSTGPEEFQEAQKDESGKESPALAHKRTSPSFFRRRKKMSALSPAPVHVAHRPVHNGGKKHVELLPRYIPTSENAPIPRDAGSKPNGGSILSLAMRNNRVPPPSVGSKIAPLPPNRRSILLNEPLDLGSQIRNKRYSGSEASLYRSSSRLSRISSKRYSRQLYGDDLSKGGSFSDRYYYDNDAWHGSQRGYEPPLVPRRTGSKYPRETLSIRTMSSISTRQDEKDLDRVRDQSERFMTETGTQANAVEDDEDTDLVEAALLQRMQNFNLLTGATQTATDEDDMAKLAANHAQQLADDHVKALYETSIAQVQNLDELNNVDSQASGQRKKIRHVQMQTVAPVAMKRAYTQTDPVTFLEDKALEPTTGKSHIENNEVPHSPTDKSTPWLSGDIPTPPPSVDPTVMEPAIPTPSQHGRQTDTDTSSTLPSSSATIAQLTQTIQQLERKLQKEQRSKRRLLAAMQDSRNKFEVLSGLAYRKLRELWEEKCRREMECLELEERCEELELWIRRQGGDDWGWESGEEE</sequence>
<evidence type="ECO:0000313" key="2">
    <source>
        <dbReference type="EMBL" id="OZJ05349.1"/>
    </source>
</evidence>
<keyword evidence="3" id="KW-1185">Reference proteome</keyword>
<feature type="compositionally biased region" description="Basic and acidic residues" evidence="1">
    <location>
        <begin position="25"/>
        <end position="34"/>
    </location>
</feature>